<proteinExistence type="predicted"/>
<accession>A0A9W6SRN8</accession>
<dbReference type="Proteomes" id="UP001165079">
    <property type="component" value="Unassembled WGS sequence"/>
</dbReference>
<evidence type="ECO:0008006" key="3">
    <source>
        <dbReference type="Google" id="ProtNLM"/>
    </source>
</evidence>
<comment type="caution">
    <text evidence="1">The sequence shown here is derived from an EMBL/GenBank/DDBJ whole genome shotgun (WGS) entry which is preliminary data.</text>
</comment>
<keyword evidence="2" id="KW-1185">Reference proteome</keyword>
<dbReference type="RefSeq" id="WP_285666115.1">
    <property type="nucleotide sequence ID" value="NZ_BSTX01000004.1"/>
</dbReference>
<protein>
    <recommendedName>
        <fullName evidence="3">SWIM-type domain-containing protein</fullName>
    </recommendedName>
</protein>
<dbReference type="AlphaFoldDB" id="A0A9W6SRN8"/>
<evidence type="ECO:0000313" key="2">
    <source>
        <dbReference type="Proteomes" id="UP001165079"/>
    </source>
</evidence>
<name>A0A9W6SRN8_9ACTN</name>
<organism evidence="1 2">
    <name type="scientific">Actinorhabdospora filicis</name>
    <dbReference type="NCBI Taxonomy" id="1785913"/>
    <lineage>
        <taxon>Bacteria</taxon>
        <taxon>Bacillati</taxon>
        <taxon>Actinomycetota</taxon>
        <taxon>Actinomycetes</taxon>
        <taxon>Micromonosporales</taxon>
        <taxon>Micromonosporaceae</taxon>
        <taxon>Actinorhabdospora</taxon>
    </lineage>
</organism>
<reference evidence="1" key="1">
    <citation type="submission" date="2023-03" db="EMBL/GenBank/DDBJ databases">
        <title>Actinorhabdospora filicis NBRC 111898.</title>
        <authorList>
            <person name="Ichikawa N."/>
            <person name="Sato H."/>
            <person name="Tonouchi N."/>
        </authorList>
    </citation>
    <scope>NUCLEOTIDE SEQUENCE</scope>
    <source>
        <strain evidence="1">NBRC 111898</strain>
    </source>
</reference>
<sequence length="551" mass="57788">MRPAISPDLRAALTAAAPARVTKKLDADPGVAESWHWSQDGPVWTVDTGAQKVRLDGETLDGDGQVSCDCLLSPRCLHLLAVVAALPETGAAAVPEAAEEEPPPAPVTLSAKQREAADLAWSAGAALLAEGASRAGTPARDALRHAAESARRAKLPALSAIATRVLSGLSGLASDEPSFRLPQFTEDLWSLLAISGRLRGEPTEADLGIARRDYGDASTGRLSGLFAERVVTASGYAGVVTYVADAEGLTWTVADVRPGDASRVDDAYRRSEWGPPPRDLCRLEVFATGLTMSADGRLGQGGKTFLARVGHQGWPDALWAVPFEKQLDRALAAVSGPEDERRAGDDLLFVAAELGGLTPGALTVHIGETPVSVIAATDAQPVTGNLRRLSLHSGRTARMILRVHPRLPRTAFALAVGDCPELGLPEAWHGHANLTLDELPGPTGSALGHLATDVPDPLEPVARTRRRAVLSGRAGVRGAVLDGVRAGLRRHRMPAAAAMLGRLAEEAGATVLRATGESVPAPPDALAEAWVACGVYETAARRALLRHLWTV</sequence>
<gene>
    <name evidence="1" type="ORF">Afil01_56550</name>
</gene>
<evidence type="ECO:0000313" key="1">
    <source>
        <dbReference type="EMBL" id="GLZ80848.1"/>
    </source>
</evidence>
<dbReference type="EMBL" id="BSTX01000004">
    <property type="protein sequence ID" value="GLZ80848.1"/>
    <property type="molecule type" value="Genomic_DNA"/>
</dbReference>